<dbReference type="AlphaFoldDB" id="A0A849SYN9"/>
<comment type="caution">
    <text evidence="2">The sequence shown here is derived from an EMBL/GenBank/DDBJ whole genome shotgun (WGS) entry which is preliminary data.</text>
</comment>
<dbReference type="EMBL" id="JABFRW010000099">
    <property type="protein sequence ID" value="NOT34199.1"/>
    <property type="molecule type" value="Genomic_DNA"/>
</dbReference>
<organism evidence="2 3">
    <name type="scientific">Eiseniibacteriota bacterium</name>
    <dbReference type="NCBI Taxonomy" id="2212470"/>
    <lineage>
        <taxon>Bacteria</taxon>
        <taxon>Candidatus Eiseniibacteriota</taxon>
    </lineage>
</organism>
<protein>
    <submittedName>
        <fullName evidence="2">Uncharacterized protein</fullName>
    </submittedName>
</protein>
<reference evidence="2 3" key="1">
    <citation type="submission" date="2020-04" db="EMBL/GenBank/DDBJ databases">
        <title>Metagenomic profiling of ammonia- and methane-oxidizing microorganisms in a Dutch drinking water treatment plant.</title>
        <authorList>
            <person name="Poghosyan L."/>
            <person name="Leucker S."/>
        </authorList>
    </citation>
    <scope>NUCLEOTIDE SEQUENCE [LARGE SCALE GENOMIC DNA]</scope>
    <source>
        <strain evidence="2">S-RSF-IL-03</strain>
    </source>
</reference>
<name>A0A849SYN9_UNCEI</name>
<sequence>MTTFTIQRGLAVVTLVVALGTLRATPVHARADEALLQEFRAAYPEAFGDGQQPIKGRTPNQINAIPDIFGPGAVLTVGNVYLKLTNNGIIGNPFTNLSSDPSLQWPGASSIEYLAFGLLAVGGVNPTATDPAAVRRVSYSQEWRPATLEPEDRMYRSFDGAPGAARLTNDDGDVNPSTGRQRIDEDFLDGRDNDGDGLIDEDYAALGQQMYSCSMRDDTPAAINLVANEKHIPLGVELRQIAWAYSIPGNQDFNPIEFTVINRSGHVLDSLYFGIRSDMDCGPIDVSNYFTDDFDVPFFPFGVFPTAVAVTDPRRQIASVMGDTVSMCPMLNININGFSVVDDEGDGGRTRGVPSILLMGMTLDPLGALAPSKVRFHSFRSHLAGTPYTDGGNPTIDQQRYEFMSGNDNIDPESGHITLERGDQRGDYQTWFSVGPFNQLPDGGSFSVTVCYAMQRGELRTLVDYPFDYARFNSGLISSTQLFQKYPALANAYTAQVAYEGVYEEPRPGFEDDVPKAYNGRPCFGCETGVQLPLGTPQRTLFENCGGEVSGKIVNDREKTWFNFDCDFCTGVYSETRGIGFYLRHWNAESPPPNPNLNLSSIYNFSDNPDRTSDLVPGGDRRVTLAWDNVAETTADPKTGEFDFRSYRLWKVSNWRRPVGASGPSDEEWALLGEYRLFDYRDSNQYWRVNPLNSAESTLVCPKFYIPESSDSMEICLRRGDVWNRQNGHIIRPDTTLACVLKGGECQVDSGLVVGSRTQIIKRTRYPIGRYRFVDTEVKNGFVYFYAVTSGDSTTTGTELFGRRAATETEYVVPQVSAATGTSVYVVPNPYRGYSDLSRRPSAWDLTPNASDPTGTHIDFLGMPRGQWGLRIYSVSGDLVAQIKSDDAVNADIRQPVTSPSGVVREGFNRQQDNPNDGQARWNLISRNGQDVVSGIYVFVVESDQGTQRGTFVIIR</sequence>
<accession>A0A849SYN9</accession>
<gene>
    <name evidence="2" type="ORF">HOP12_08535</name>
</gene>
<evidence type="ECO:0000256" key="1">
    <source>
        <dbReference type="SAM" id="MobiDB-lite"/>
    </source>
</evidence>
<evidence type="ECO:0000313" key="2">
    <source>
        <dbReference type="EMBL" id="NOT34199.1"/>
    </source>
</evidence>
<dbReference type="Proteomes" id="UP000580839">
    <property type="component" value="Unassembled WGS sequence"/>
</dbReference>
<feature type="region of interest" description="Disordered" evidence="1">
    <location>
        <begin position="161"/>
        <end position="182"/>
    </location>
</feature>
<proteinExistence type="predicted"/>
<evidence type="ECO:0000313" key="3">
    <source>
        <dbReference type="Proteomes" id="UP000580839"/>
    </source>
</evidence>